<proteinExistence type="predicted"/>
<keyword evidence="1" id="KW-0732">Signal</keyword>
<keyword evidence="3" id="KW-1185">Reference proteome</keyword>
<reference evidence="2 3" key="1">
    <citation type="submission" date="2022-07" db="EMBL/GenBank/DDBJ databases">
        <title>Genome Analysis of Selected Gammaproteobacteria from Nigerian Food snails.</title>
        <authorList>
            <person name="Okafor A.C."/>
        </authorList>
    </citation>
    <scope>NUCLEOTIDE SEQUENCE [LARGE SCALE GENOMIC DNA]</scope>
    <source>
        <strain evidence="2 3">Awg 2</strain>
    </source>
</reference>
<protein>
    <submittedName>
        <fullName evidence="2">Uncharacterized protein</fullName>
    </submittedName>
</protein>
<feature type="chain" id="PRO_5047530664" evidence="1">
    <location>
        <begin position="23"/>
        <end position="107"/>
    </location>
</feature>
<dbReference type="EMBL" id="JANEWF010000002">
    <property type="protein sequence ID" value="MDA8482021.1"/>
    <property type="molecule type" value="Genomic_DNA"/>
</dbReference>
<evidence type="ECO:0000256" key="1">
    <source>
        <dbReference type="SAM" id="SignalP"/>
    </source>
</evidence>
<evidence type="ECO:0000313" key="3">
    <source>
        <dbReference type="Proteomes" id="UP001211689"/>
    </source>
</evidence>
<dbReference type="Proteomes" id="UP001211689">
    <property type="component" value="Unassembled WGS sequence"/>
</dbReference>
<comment type="caution">
    <text evidence="2">The sequence shown here is derived from an EMBL/GenBank/DDBJ whole genome shotgun (WGS) entry which is preliminary data.</text>
</comment>
<organism evidence="2 3">
    <name type="scientific">Metapseudomonas resinovorans</name>
    <name type="common">Pseudomonas resinovorans</name>
    <dbReference type="NCBI Taxonomy" id="53412"/>
    <lineage>
        <taxon>Bacteria</taxon>
        <taxon>Pseudomonadati</taxon>
        <taxon>Pseudomonadota</taxon>
        <taxon>Gammaproteobacteria</taxon>
        <taxon>Pseudomonadales</taxon>
        <taxon>Pseudomonadaceae</taxon>
        <taxon>Metapseudomonas</taxon>
    </lineage>
</organism>
<name>A0ABT4XZQ5_METRE</name>
<feature type="signal peptide" evidence="1">
    <location>
        <begin position="1"/>
        <end position="22"/>
    </location>
</feature>
<gene>
    <name evidence="2" type="ORF">NNO07_02980</name>
</gene>
<accession>A0ABT4XZQ5</accession>
<evidence type="ECO:0000313" key="2">
    <source>
        <dbReference type="EMBL" id="MDA8482021.1"/>
    </source>
</evidence>
<sequence length="107" mass="11605">MRRMQTALLSALLVFSASAAQAGVKVRVPYWVVGLECQGYDQCFAASNGTYTGSLNGARRFDDLNAANRFMNSLTSSIRAKSPQLLEQGEFVCLPQEQARGRIGPAC</sequence>
<dbReference type="RefSeq" id="WP_271469980.1">
    <property type="nucleotide sequence ID" value="NZ_JANEWF010000002.1"/>
</dbReference>